<evidence type="ECO:0000256" key="10">
    <source>
        <dbReference type="SAM" id="MobiDB-lite"/>
    </source>
</evidence>
<dbReference type="PANTHER" id="PTHR11774">
    <property type="entry name" value="GERANYLGERANYL TRANSFERASE TYPE BETA SUBUNIT"/>
    <property type="match status" value="1"/>
</dbReference>
<evidence type="ECO:0000256" key="4">
    <source>
        <dbReference type="ARBA" id="ARBA00022679"/>
    </source>
</evidence>
<dbReference type="InterPro" id="IPR001330">
    <property type="entry name" value="Prenyltrans"/>
</dbReference>
<evidence type="ECO:0000256" key="8">
    <source>
        <dbReference type="ARBA" id="ARBA00030816"/>
    </source>
</evidence>
<dbReference type="SUPFAM" id="SSF48239">
    <property type="entry name" value="Terpenoid cyclases/Protein prenyltransferases"/>
    <property type="match status" value="1"/>
</dbReference>
<comment type="similarity">
    <text evidence="2">Belongs to the protein prenyltransferase subunit beta family.</text>
</comment>
<evidence type="ECO:0000259" key="11">
    <source>
        <dbReference type="Pfam" id="PF00432"/>
    </source>
</evidence>
<dbReference type="Pfam" id="PF00432">
    <property type="entry name" value="Prenyltrans"/>
    <property type="match status" value="2"/>
</dbReference>
<gene>
    <name evidence="12" type="ORF">IE077_004035</name>
</gene>
<keyword evidence="5" id="KW-0479">Metal-binding</keyword>
<evidence type="ECO:0000313" key="12">
    <source>
        <dbReference type="EMBL" id="KAF8822302.1"/>
    </source>
</evidence>
<proteinExistence type="inferred from homology"/>
<protein>
    <recommendedName>
        <fullName evidence="8">Geranylgeranyl transferase type II subunit beta</fullName>
    </recommendedName>
    <alternativeName>
        <fullName evidence="9">Type II protein geranyl-geranyltransferase subunit beta</fullName>
    </alternativeName>
</protein>
<dbReference type="InterPro" id="IPR045089">
    <property type="entry name" value="PGGT1B-like"/>
</dbReference>
<feature type="domain" description="Prenyltransferase alpha-alpha toroid" evidence="11">
    <location>
        <begin position="481"/>
        <end position="510"/>
    </location>
</feature>
<keyword evidence="6" id="KW-0677">Repeat</keyword>
<feature type="compositionally biased region" description="Polar residues" evidence="10">
    <location>
        <begin position="135"/>
        <end position="154"/>
    </location>
</feature>
<evidence type="ECO:0000256" key="7">
    <source>
        <dbReference type="ARBA" id="ARBA00022833"/>
    </source>
</evidence>
<accession>A0ABQ7JE69</accession>
<evidence type="ECO:0000256" key="2">
    <source>
        <dbReference type="ARBA" id="ARBA00010497"/>
    </source>
</evidence>
<feature type="domain" description="Prenyltransferase alpha-alpha toroid" evidence="11">
    <location>
        <begin position="225"/>
        <end position="446"/>
    </location>
</feature>
<keyword evidence="4" id="KW-0808">Transferase</keyword>
<name>A0ABQ7JE69_9APIC</name>
<feature type="region of interest" description="Disordered" evidence="10">
    <location>
        <begin position="135"/>
        <end position="158"/>
    </location>
</feature>
<evidence type="ECO:0000256" key="1">
    <source>
        <dbReference type="ARBA" id="ARBA00001947"/>
    </source>
</evidence>
<evidence type="ECO:0000256" key="9">
    <source>
        <dbReference type="ARBA" id="ARBA00032766"/>
    </source>
</evidence>
<comment type="cofactor">
    <cofactor evidence="1">
        <name>Zn(2+)</name>
        <dbReference type="ChEBI" id="CHEBI:29105"/>
    </cofactor>
</comment>
<dbReference type="Proteomes" id="UP000823046">
    <property type="component" value="Unassembled WGS sequence"/>
</dbReference>
<organism evidence="12 13">
    <name type="scientific">Cardiosporidium cionae</name>
    <dbReference type="NCBI Taxonomy" id="476202"/>
    <lineage>
        <taxon>Eukaryota</taxon>
        <taxon>Sar</taxon>
        <taxon>Alveolata</taxon>
        <taxon>Apicomplexa</taxon>
        <taxon>Aconoidasida</taxon>
        <taxon>Nephromycida</taxon>
        <taxon>Cardiosporidium</taxon>
    </lineage>
</organism>
<sequence>MSDMQSLKVSAHSQYLHSITQVVTKSLFKADSSNTQVSSGTKLHPDGEKEIPSTGFIEKDVYPCANSSDASSPNSCIPTPSLGKSLLVTSSLNTLLGGAYWTFGALSLLHADLQILDDCVEKSAEKTDATLASASPTLETASLNEKSESSSNGITKDISGYTDSNNSVKTDNLLVSVPAEFKLLEATLEDSLLSLLHCLQIYLLIPTSVDFLLNFEHRLNHIKKNVILPLQQSDSGSFRDLPTVSHSQVESDIRLNLAALQCILLIDGLLVKIQKTKLRVVGFETVQRVSSIALHKPIDNTTKSRFCRKHVEGTWKKMKLIWMGPILAPSLLLLGNSDGGFGGSPGNESHAGLTFCAISCLCLLGKLDSLKKIHRQRLIRWLSERQTLCGGMNGRPGKAADVCYSFWVTATLAILGVSLSSVIRIPSLVDYIFKCQHASGGFSRIPPLNDQDQQQFTAENSGAKQLFPTLFEQSTQQNALETEADPFHTFFALAALAILAHAVLDINGSQKNTQKTFCSHSFELSCGFNSKAAKGLTPTMQHELNNPLATEKLSYDNAEVFQRECSSEQSSLDISFPVTSPLRIASDLQLKLRKIHPIFALPICYIDDICFSIYAIL</sequence>
<dbReference type="Gene3D" id="1.50.10.20">
    <property type="match status" value="1"/>
</dbReference>
<reference evidence="12 13" key="1">
    <citation type="journal article" date="2020" name="bioRxiv">
        <title>Metabolic contributions of an alphaproteobacterial endosymbiont in the apicomplexan Cardiosporidium cionae.</title>
        <authorList>
            <person name="Hunter E.S."/>
            <person name="Paight C.J."/>
            <person name="Lane C.E."/>
        </authorList>
    </citation>
    <scope>NUCLEOTIDE SEQUENCE [LARGE SCALE GENOMIC DNA]</scope>
    <source>
        <strain evidence="12">ESH_2018</strain>
    </source>
</reference>
<evidence type="ECO:0000256" key="3">
    <source>
        <dbReference type="ARBA" id="ARBA00022602"/>
    </source>
</evidence>
<keyword evidence="7" id="KW-0862">Zinc</keyword>
<dbReference type="EMBL" id="JADAQX010000065">
    <property type="protein sequence ID" value="KAF8822302.1"/>
    <property type="molecule type" value="Genomic_DNA"/>
</dbReference>
<comment type="caution">
    <text evidence="12">The sequence shown here is derived from an EMBL/GenBank/DDBJ whole genome shotgun (WGS) entry which is preliminary data.</text>
</comment>
<keyword evidence="3" id="KW-0637">Prenyltransferase</keyword>
<dbReference type="InterPro" id="IPR008930">
    <property type="entry name" value="Terpenoid_cyclase/PrenylTrfase"/>
</dbReference>
<evidence type="ECO:0000256" key="5">
    <source>
        <dbReference type="ARBA" id="ARBA00022723"/>
    </source>
</evidence>
<dbReference type="PANTHER" id="PTHR11774:SF11">
    <property type="entry name" value="GERANYLGERANYL TRANSFERASE TYPE-2 SUBUNIT BETA"/>
    <property type="match status" value="1"/>
</dbReference>
<evidence type="ECO:0000256" key="6">
    <source>
        <dbReference type="ARBA" id="ARBA00022737"/>
    </source>
</evidence>
<keyword evidence="13" id="KW-1185">Reference proteome</keyword>
<evidence type="ECO:0000313" key="13">
    <source>
        <dbReference type="Proteomes" id="UP000823046"/>
    </source>
</evidence>